<dbReference type="Gene3D" id="3.60.15.10">
    <property type="entry name" value="Ribonuclease Z/Hydroxyacylglutathione hydrolase-like"/>
    <property type="match status" value="1"/>
</dbReference>
<proteinExistence type="predicted"/>
<dbReference type="OrthoDB" id="9761531at2"/>
<keyword evidence="8" id="KW-1185">Reference proteome</keyword>
<comment type="subcellular location">
    <subcellularLocation>
        <location evidence="1">Cell membrane</location>
        <topology evidence="1">Multi-pass membrane protein</topology>
    </subcellularLocation>
</comment>
<keyword evidence="3" id="KW-0812">Transmembrane</keyword>
<dbReference type="PANTHER" id="PTHR30619:SF1">
    <property type="entry name" value="RECOMBINATION PROTEIN 2"/>
    <property type="match status" value="1"/>
</dbReference>
<keyword evidence="4" id="KW-1133">Transmembrane helix</keyword>
<evidence type="ECO:0000256" key="3">
    <source>
        <dbReference type="ARBA" id="ARBA00022692"/>
    </source>
</evidence>
<evidence type="ECO:0000259" key="6">
    <source>
        <dbReference type="SMART" id="SM00849"/>
    </source>
</evidence>
<evidence type="ECO:0000256" key="4">
    <source>
        <dbReference type="ARBA" id="ARBA00022989"/>
    </source>
</evidence>
<keyword evidence="2" id="KW-1003">Cell membrane</keyword>
<evidence type="ECO:0000313" key="7">
    <source>
        <dbReference type="EMBL" id="RPE85880.1"/>
    </source>
</evidence>
<evidence type="ECO:0000256" key="5">
    <source>
        <dbReference type="ARBA" id="ARBA00023136"/>
    </source>
</evidence>
<dbReference type="InterPro" id="IPR052159">
    <property type="entry name" value="Competence_DNA_uptake"/>
</dbReference>
<dbReference type="SMART" id="SM00849">
    <property type="entry name" value="Lactamase_B"/>
    <property type="match status" value="1"/>
</dbReference>
<dbReference type="InterPro" id="IPR001279">
    <property type="entry name" value="Metallo-B-lactamas"/>
</dbReference>
<dbReference type="InterPro" id="IPR004477">
    <property type="entry name" value="ComEC_N"/>
</dbReference>
<dbReference type="GO" id="GO:0005886">
    <property type="term" value="C:plasma membrane"/>
    <property type="evidence" value="ECO:0007669"/>
    <property type="project" value="UniProtKB-SubCell"/>
</dbReference>
<organism evidence="7 8">
    <name type="scientific">Vespertiliibacter pulmonis</name>
    <dbReference type="NCBI Taxonomy" id="1443036"/>
    <lineage>
        <taxon>Bacteria</taxon>
        <taxon>Pseudomonadati</taxon>
        <taxon>Pseudomonadota</taxon>
        <taxon>Gammaproteobacteria</taxon>
        <taxon>Pasteurellales</taxon>
        <taxon>Pasteurellaceae</taxon>
        <taxon>Vespertiliibacter</taxon>
    </lineage>
</organism>
<dbReference type="AlphaFoldDB" id="A0A3N4WIZ1"/>
<evidence type="ECO:0000256" key="2">
    <source>
        <dbReference type="ARBA" id="ARBA00022475"/>
    </source>
</evidence>
<reference evidence="7 8" key="1">
    <citation type="submission" date="2018-11" db="EMBL/GenBank/DDBJ databases">
        <title>Genomic Encyclopedia of Type Strains, Phase IV (KMG-IV): sequencing the most valuable type-strain genomes for metagenomic binning, comparative biology and taxonomic classification.</title>
        <authorList>
            <person name="Goeker M."/>
        </authorList>
    </citation>
    <scope>NUCLEOTIDE SEQUENCE [LARGE SCALE GENOMIC DNA]</scope>
    <source>
        <strain evidence="7 8">DSM 27238</strain>
    </source>
</reference>
<dbReference type="InterPro" id="IPR035681">
    <property type="entry name" value="ComA-like_MBL"/>
</dbReference>
<name>A0A3N4WIZ1_9PAST</name>
<dbReference type="RefSeq" id="WP_124210457.1">
    <property type="nucleotide sequence ID" value="NZ_CP016615.1"/>
</dbReference>
<dbReference type="Pfam" id="PF00753">
    <property type="entry name" value="Lactamase_B"/>
    <property type="match status" value="2"/>
</dbReference>
<evidence type="ECO:0000256" key="1">
    <source>
        <dbReference type="ARBA" id="ARBA00004651"/>
    </source>
</evidence>
<gene>
    <name evidence="7" type="ORF">EDC46_0265</name>
</gene>
<keyword evidence="5" id="KW-0472">Membrane</keyword>
<dbReference type="GO" id="GO:0030420">
    <property type="term" value="P:establishment of competence for transformation"/>
    <property type="evidence" value="ECO:0007669"/>
    <property type="project" value="InterPro"/>
</dbReference>
<feature type="domain" description="Metallo-beta-lactamase" evidence="6">
    <location>
        <begin position="512"/>
        <end position="697"/>
    </location>
</feature>
<dbReference type="Pfam" id="PF03772">
    <property type="entry name" value="Competence"/>
    <property type="match status" value="1"/>
</dbReference>
<dbReference type="CDD" id="cd07731">
    <property type="entry name" value="ComA-like_MBL-fold"/>
    <property type="match status" value="1"/>
</dbReference>
<comment type="caution">
    <text evidence="7">The sequence shown here is derived from an EMBL/GenBank/DDBJ whole genome shotgun (WGS) entry which is preliminary data.</text>
</comment>
<sequence>MNLDRFCQLFVISLLPLLVLPSRLLNVGFFLAMVCLFLAIFLRCYRWAVLGIIIAISYGQIIQMVTQANKVQAGKEPIVITITQILKQREYRTAIAENDKGERIYLNWQAKLPLQLGGRYQVMLNSRPISGRFNISNFDRQKWYFSQKIMKIATVKQAISLDGERKLLWRNQWFERVLKKTDQLVSQGLLLALAFGERGWLSLTDWQLFQQTSTAHLIAISGLHIALAFGFGIWFAKAIQWLGWQTNCLQAVRSSQLFRIIIGFTVAIGYSYLAGFSVPTLRAIVAISLVLGLQLLHRYYTPWQYWWRTVALLLLFDPMSLLSDSFWLSILAVASLILWYHYFPFRSFLPEKYKNIRGVARFFLALLHLQAGIWLLFLPVQLYFFEGISLFSLLANLLIVPLYSLVLIPLILFSLLTDNFFATWQLADWLAQGSLLLLKPLAQYWITLSNEQQWQLMSFNFFLLIMLWVYQNGIKKWIWLSIFPLLFNRLPMVFHTIFPLPEVRWVNFDVGQGLAMALIYQEQNERKAIVYDTGASWQGGSMAELEIIPYLQRQGVILEALFVSHSDNDHSGGVPALLQQYPNTQLILSQQSGYKRPVEHCIIGKTWHFGTISLQSIYPISLPKRAENADSCVLLVEIGKYRLLFTGDSGRQQEQIFAQSIGKIDFLQVGHHGSNTSTSHSLLAKVMPTVAIISAGRWNPWKLPTKQINKRLEQYQILQFNTAKVGMVNVDFYPDYYEITTGRHPFSPWFREYLGSP</sequence>
<dbReference type="InterPro" id="IPR036866">
    <property type="entry name" value="RibonucZ/Hydroxyglut_hydro"/>
</dbReference>
<dbReference type="Proteomes" id="UP000281691">
    <property type="component" value="Unassembled WGS sequence"/>
</dbReference>
<accession>A0A3N4WIZ1</accession>
<dbReference type="SUPFAM" id="SSF56281">
    <property type="entry name" value="Metallo-hydrolase/oxidoreductase"/>
    <property type="match status" value="1"/>
</dbReference>
<protein>
    <submittedName>
        <fullName evidence="7">Competence protein ComEC</fullName>
    </submittedName>
</protein>
<evidence type="ECO:0000313" key="8">
    <source>
        <dbReference type="Proteomes" id="UP000281691"/>
    </source>
</evidence>
<dbReference type="InterPro" id="IPR004797">
    <property type="entry name" value="Competence_ComEC/Rec2"/>
</dbReference>
<dbReference type="NCBIfam" id="TIGR00361">
    <property type="entry name" value="ComEC_Rec2"/>
    <property type="match status" value="1"/>
</dbReference>
<dbReference type="EMBL" id="RKQP01000001">
    <property type="protein sequence ID" value="RPE85880.1"/>
    <property type="molecule type" value="Genomic_DNA"/>
</dbReference>
<dbReference type="PANTHER" id="PTHR30619">
    <property type="entry name" value="DNA INTERNALIZATION/COMPETENCE PROTEIN COMEC/REC2"/>
    <property type="match status" value="1"/>
</dbReference>
<dbReference type="NCBIfam" id="TIGR00360">
    <property type="entry name" value="ComEC_N-term"/>
    <property type="match status" value="1"/>
</dbReference>